<dbReference type="GO" id="GO:0004803">
    <property type="term" value="F:transposase activity"/>
    <property type="evidence" value="ECO:0007669"/>
    <property type="project" value="InterPro"/>
</dbReference>
<keyword evidence="5" id="KW-1185">Reference proteome</keyword>
<dbReference type="PANTHER" id="PTHR46637">
    <property type="entry name" value="TIS1421-TRANSPOSASE PROTEIN A"/>
    <property type="match status" value="1"/>
</dbReference>
<comment type="caution">
    <text evidence="4">The sequence shown here is derived from an EMBL/GenBank/DDBJ whole genome shotgun (WGS) entry which is preliminary data.</text>
</comment>
<dbReference type="OrthoDB" id="9798237at2"/>
<evidence type="ECO:0000313" key="5">
    <source>
        <dbReference type="Proteomes" id="UP000249130"/>
    </source>
</evidence>
<dbReference type="InterPro" id="IPR002559">
    <property type="entry name" value="Transposase_11"/>
</dbReference>
<feature type="transmembrane region" description="Helical" evidence="1">
    <location>
        <begin position="234"/>
        <end position="252"/>
    </location>
</feature>
<dbReference type="PANTHER" id="PTHR46637:SF1">
    <property type="entry name" value="BLL5188 PROTEIN"/>
    <property type="match status" value="1"/>
</dbReference>
<sequence>MSKQLYWLSDSEWARIEPHLPRGRRGAHRVDDRRVISGIVHMLRIGARWRDCPKGYGPYTTIYNRFNRWSRQGLWFEIFEALTGSTGIIATVAIDSTHIKAHRSAAGGKGGPFKQAIGRSRGGRTTKIHALTDHCGRPVVLLLSPGNINDIAFAPTLIARVGPITGLIADKAYDANSLRRLLAEGGAKAVIPSTTSRKQPIPYDRIAYRRRNRIERMFSRLKDFRRVATRYDKLARNFLAGAILAATVAWWLN</sequence>
<evidence type="ECO:0000259" key="3">
    <source>
        <dbReference type="Pfam" id="PF13340"/>
    </source>
</evidence>
<keyword evidence="1" id="KW-0472">Membrane</keyword>
<reference evidence="4 5" key="1">
    <citation type="submission" date="2017-07" db="EMBL/GenBank/DDBJ databases">
        <title>Draft Genome Sequences of Select Purple Nonsulfur Bacteria.</title>
        <authorList>
            <person name="Lasarre B."/>
            <person name="Mckinlay J.B."/>
        </authorList>
    </citation>
    <scope>NUCLEOTIDE SEQUENCE [LARGE SCALE GENOMIC DNA]</scope>
    <source>
        <strain evidence="4 5">DSM 5909</strain>
    </source>
</reference>
<gene>
    <name evidence="4" type="ORF">CH341_05530</name>
</gene>
<feature type="domain" description="Insertion element IS402-like" evidence="3">
    <location>
        <begin position="8"/>
        <end position="79"/>
    </location>
</feature>
<keyword evidence="1" id="KW-0812">Transmembrane</keyword>
<protein>
    <submittedName>
        <fullName evidence="4">IS5/IS1182 family transposase</fullName>
    </submittedName>
</protein>
<feature type="domain" description="Transposase IS4-like" evidence="2">
    <location>
        <begin position="91"/>
        <end position="246"/>
    </location>
</feature>
<evidence type="ECO:0000313" key="4">
    <source>
        <dbReference type="EMBL" id="RAI45156.1"/>
    </source>
</evidence>
<organism evidence="4 5">
    <name type="scientific">Rhodoplanes roseus</name>
    <dbReference type="NCBI Taxonomy" id="29409"/>
    <lineage>
        <taxon>Bacteria</taxon>
        <taxon>Pseudomonadati</taxon>
        <taxon>Pseudomonadota</taxon>
        <taxon>Alphaproteobacteria</taxon>
        <taxon>Hyphomicrobiales</taxon>
        <taxon>Nitrobacteraceae</taxon>
        <taxon>Rhodoplanes</taxon>
    </lineage>
</organism>
<evidence type="ECO:0000259" key="2">
    <source>
        <dbReference type="Pfam" id="PF01609"/>
    </source>
</evidence>
<dbReference type="EMBL" id="NPEX01000023">
    <property type="protein sequence ID" value="RAI45156.1"/>
    <property type="molecule type" value="Genomic_DNA"/>
</dbReference>
<dbReference type="Pfam" id="PF01609">
    <property type="entry name" value="DDE_Tnp_1"/>
    <property type="match status" value="1"/>
</dbReference>
<evidence type="ECO:0000256" key="1">
    <source>
        <dbReference type="SAM" id="Phobius"/>
    </source>
</evidence>
<name>A0A327L444_9BRAD</name>
<keyword evidence="1" id="KW-1133">Transmembrane helix</keyword>
<dbReference type="AlphaFoldDB" id="A0A327L444"/>
<proteinExistence type="predicted"/>
<dbReference type="NCBIfam" id="NF033580">
    <property type="entry name" value="transpos_IS5_3"/>
    <property type="match status" value="1"/>
</dbReference>
<dbReference type="GO" id="GO:0006313">
    <property type="term" value="P:DNA transposition"/>
    <property type="evidence" value="ECO:0007669"/>
    <property type="project" value="InterPro"/>
</dbReference>
<dbReference type="GO" id="GO:0003677">
    <property type="term" value="F:DNA binding"/>
    <property type="evidence" value="ECO:0007669"/>
    <property type="project" value="InterPro"/>
</dbReference>
<dbReference type="InterPro" id="IPR025161">
    <property type="entry name" value="IS402-like_dom"/>
</dbReference>
<dbReference type="Pfam" id="PF13340">
    <property type="entry name" value="DUF4096"/>
    <property type="match status" value="1"/>
</dbReference>
<dbReference type="Proteomes" id="UP000249130">
    <property type="component" value="Unassembled WGS sequence"/>
</dbReference>
<accession>A0A327L444</accession>
<dbReference type="InterPro" id="IPR052909">
    <property type="entry name" value="Transposase_6_like"/>
</dbReference>